<dbReference type="Pfam" id="PF14223">
    <property type="entry name" value="Retrotran_gag_2"/>
    <property type="match status" value="1"/>
</dbReference>
<organism evidence="1 2">
    <name type="scientific">Ooceraea biroi</name>
    <name type="common">Clonal raider ant</name>
    <name type="synonym">Cerapachys biroi</name>
    <dbReference type="NCBI Taxonomy" id="2015173"/>
    <lineage>
        <taxon>Eukaryota</taxon>
        <taxon>Metazoa</taxon>
        <taxon>Ecdysozoa</taxon>
        <taxon>Arthropoda</taxon>
        <taxon>Hexapoda</taxon>
        <taxon>Insecta</taxon>
        <taxon>Pterygota</taxon>
        <taxon>Neoptera</taxon>
        <taxon>Endopterygota</taxon>
        <taxon>Hymenoptera</taxon>
        <taxon>Apocrita</taxon>
        <taxon>Aculeata</taxon>
        <taxon>Formicoidea</taxon>
        <taxon>Formicidae</taxon>
        <taxon>Dorylinae</taxon>
        <taxon>Ooceraea</taxon>
    </lineage>
</organism>
<proteinExistence type="predicted"/>
<evidence type="ECO:0000313" key="2">
    <source>
        <dbReference type="Proteomes" id="UP000053097"/>
    </source>
</evidence>
<protein>
    <submittedName>
        <fullName evidence="1">Uncharacterized protein</fullName>
    </submittedName>
</protein>
<evidence type="ECO:0000313" key="1">
    <source>
        <dbReference type="EMBL" id="EZA59599.1"/>
    </source>
</evidence>
<name>A0A026WWW5_OOCBI</name>
<dbReference type="EMBL" id="KK107103">
    <property type="protein sequence ID" value="EZA59599.1"/>
    <property type="molecule type" value="Genomic_DNA"/>
</dbReference>
<accession>A0A026WWW5</accession>
<sequence>MQIEALMTKNDTWKYASGELLPPTVVEGDAREEAELKNWLKKDKMAKSDLILSISSNELQ</sequence>
<gene>
    <name evidence="1" type="ORF">X777_17028</name>
</gene>
<dbReference type="AlphaFoldDB" id="A0A026WWW5"/>
<dbReference type="Proteomes" id="UP000053097">
    <property type="component" value="Unassembled WGS sequence"/>
</dbReference>
<keyword evidence="2" id="KW-1185">Reference proteome</keyword>
<reference evidence="1 2" key="1">
    <citation type="journal article" date="2014" name="Curr. Biol.">
        <title>The genome of the clonal raider ant Cerapachys biroi.</title>
        <authorList>
            <person name="Oxley P.R."/>
            <person name="Ji L."/>
            <person name="Fetter-Pruneda I."/>
            <person name="McKenzie S.K."/>
            <person name="Li C."/>
            <person name="Hu H."/>
            <person name="Zhang G."/>
            <person name="Kronauer D.J."/>
        </authorList>
    </citation>
    <scope>NUCLEOTIDE SEQUENCE [LARGE SCALE GENOMIC DNA]</scope>
</reference>